<evidence type="ECO:0000256" key="2">
    <source>
        <dbReference type="SAM" id="Phobius"/>
    </source>
</evidence>
<evidence type="ECO:0000313" key="4">
    <source>
        <dbReference type="Proteomes" id="UP000668403"/>
    </source>
</evidence>
<sequence>MSRSARIGVPVRTGSVDPHPHLPIVGAPATGFPTGLTGAAVAGALPLASALFLAFAVPARRLRSHSTGEAFSVPHPHDRSHHGGER</sequence>
<evidence type="ECO:0000256" key="1">
    <source>
        <dbReference type="SAM" id="MobiDB-lite"/>
    </source>
</evidence>
<reference evidence="3" key="1">
    <citation type="submission" date="2021-03" db="EMBL/GenBank/DDBJ databases">
        <title>Leucobacter chromiisoli sp. nov., isolated from chromium-containing soil of chemical plant.</title>
        <authorList>
            <person name="Xu Z."/>
        </authorList>
    </citation>
    <scope>NUCLEOTIDE SEQUENCE</scope>
    <source>
        <strain evidence="3">K 70/01</strain>
    </source>
</reference>
<accession>A0A939QCC4</accession>
<organism evidence="3 4">
    <name type="scientific">Leucobacter tardus</name>
    <dbReference type="NCBI Taxonomy" id="501483"/>
    <lineage>
        <taxon>Bacteria</taxon>
        <taxon>Bacillati</taxon>
        <taxon>Actinomycetota</taxon>
        <taxon>Actinomycetes</taxon>
        <taxon>Micrococcales</taxon>
        <taxon>Microbacteriaceae</taxon>
        <taxon>Leucobacter</taxon>
    </lineage>
</organism>
<keyword evidence="2" id="KW-1133">Transmembrane helix</keyword>
<feature type="compositionally biased region" description="Basic and acidic residues" evidence="1">
    <location>
        <begin position="75"/>
        <end position="86"/>
    </location>
</feature>
<protein>
    <submittedName>
        <fullName evidence="3">Uncharacterized protein</fullName>
    </submittedName>
</protein>
<dbReference type="EMBL" id="JAGFBF010000001">
    <property type="protein sequence ID" value="MBO2989176.1"/>
    <property type="molecule type" value="Genomic_DNA"/>
</dbReference>
<keyword evidence="2" id="KW-0812">Transmembrane</keyword>
<dbReference type="RefSeq" id="WP_208237053.1">
    <property type="nucleotide sequence ID" value="NZ_BAAAQU010000001.1"/>
</dbReference>
<feature type="region of interest" description="Disordered" evidence="1">
    <location>
        <begin position="65"/>
        <end position="86"/>
    </location>
</feature>
<name>A0A939QCC4_9MICO</name>
<dbReference type="AlphaFoldDB" id="A0A939QCC4"/>
<keyword evidence="4" id="KW-1185">Reference proteome</keyword>
<feature type="transmembrane region" description="Helical" evidence="2">
    <location>
        <begin position="36"/>
        <end position="57"/>
    </location>
</feature>
<gene>
    <name evidence="3" type="ORF">J4H85_04085</name>
</gene>
<comment type="caution">
    <text evidence="3">The sequence shown here is derived from an EMBL/GenBank/DDBJ whole genome shotgun (WGS) entry which is preliminary data.</text>
</comment>
<keyword evidence="2" id="KW-0472">Membrane</keyword>
<evidence type="ECO:0000313" key="3">
    <source>
        <dbReference type="EMBL" id="MBO2989176.1"/>
    </source>
</evidence>
<dbReference type="Proteomes" id="UP000668403">
    <property type="component" value="Unassembled WGS sequence"/>
</dbReference>
<feature type="region of interest" description="Disordered" evidence="1">
    <location>
        <begin position="1"/>
        <end position="22"/>
    </location>
</feature>
<proteinExistence type="predicted"/>